<keyword evidence="10" id="KW-1185">Reference proteome</keyword>
<reference evidence="9 10" key="1">
    <citation type="journal article" date="2019" name="Nat. Ecol. Evol.">
        <title>Megaphylogeny resolves global patterns of mushroom evolution.</title>
        <authorList>
            <person name="Varga T."/>
            <person name="Krizsan K."/>
            <person name="Foldi C."/>
            <person name="Dima B."/>
            <person name="Sanchez-Garcia M."/>
            <person name="Sanchez-Ramirez S."/>
            <person name="Szollosi G.J."/>
            <person name="Szarkandi J.G."/>
            <person name="Papp V."/>
            <person name="Albert L."/>
            <person name="Andreopoulos W."/>
            <person name="Angelini C."/>
            <person name="Antonin V."/>
            <person name="Barry K.W."/>
            <person name="Bougher N.L."/>
            <person name="Buchanan P."/>
            <person name="Buyck B."/>
            <person name="Bense V."/>
            <person name="Catcheside P."/>
            <person name="Chovatia M."/>
            <person name="Cooper J."/>
            <person name="Damon W."/>
            <person name="Desjardin D."/>
            <person name="Finy P."/>
            <person name="Geml J."/>
            <person name="Haridas S."/>
            <person name="Hughes K."/>
            <person name="Justo A."/>
            <person name="Karasinski D."/>
            <person name="Kautmanova I."/>
            <person name="Kiss B."/>
            <person name="Kocsube S."/>
            <person name="Kotiranta H."/>
            <person name="LaButti K.M."/>
            <person name="Lechner B.E."/>
            <person name="Liimatainen K."/>
            <person name="Lipzen A."/>
            <person name="Lukacs Z."/>
            <person name="Mihaltcheva S."/>
            <person name="Morgado L.N."/>
            <person name="Niskanen T."/>
            <person name="Noordeloos M.E."/>
            <person name="Ohm R.A."/>
            <person name="Ortiz-Santana B."/>
            <person name="Ovrebo C."/>
            <person name="Racz N."/>
            <person name="Riley R."/>
            <person name="Savchenko A."/>
            <person name="Shiryaev A."/>
            <person name="Soop K."/>
            <person name="Spirin V."/>
            <person name="Szebenyi C."/>
            <person name="Tomsovsky M."/>
            <person name="Tulloss R.E."/>
            <person name="Uehling J."/>
            <person name="Grigoriev I.V."/>
            <person name="Vagvolgyi C."/>
            <person name="Papp T."/>
            <person name="Martin F.M."/>
            <person name="Miettinen O."/>
            <person name="Hibbett D.S."/>
            <person name="Nagy L.G."/>
        </authorList>
    </citation>
    <scope>NUCLEOTIDE SEQUENCE [LARGE SCALE GENOMIC DNA]</scope>
    <source>
        <strain evidence="9 10">CBS 121175</strain>
    </source>
</reference>
<evidence type="ECO:0000256" key="6">
    <source>
        <dbReference type="SAM" id="MobiDB-lite"/>
    </source>
</evidence>
<keyword evidence="5 7" id="KW-0472">Membrane</keyword>
<evidence type="ECO:0000256" key="2">
    <source>
        <dbReference type="ARBA" id="ARBA00022448"/>
    </source>
</evidence>
<evidence type="ECO:0000313" key="10">
    <source>
        <dbReference type="Proteomes" id="UP000307440"/>
    </source>
</evidence>
<evidence type="ECO:0000256" key="7">
    <source>
        <dbReference type="SAM" id="Phobius"/>
    </source>
</evidence>
<dbReference type="AlphaFoldDB" id="A0A5C3KED3"/>
<keyword evidence="2" id="KW-0813">Transport</keyword>
<dbReference type="PROSITE" id="PS50850">
    <property type="entry name" value="MFS"/>
    <property type="match status" value="1"/>
</dbReference>
<dbReference type="SUPFAM" id="SSF103473">
    <property type="entry name" value="MFS general substrate transporter"/>
    <property type="match status" value="1"/>
</dbReference>
<feature type="transmembrane region" description="Helical" evidence="7">
    <location>
        <begin position="147"/>
        <end position="169"/>
    </location>
</feature>
<feature type="transmembrane region" description="Helical" evidence="7">
    <location>
        <begin position="85"/>
        <end position="106"/>
    </location>
</feature>
<dbReference type="InterPro" id="IPR036259">
    <property type="entry name" value="MFS_trans_sf"/>
</dbReference>
<evidence type="ECO:0000313" key="9">
    <source>
        <dbReference type="EMBL" id="TFK18288.1"/>
    </source>
</evidence>
<protein>
    <submittedName>
        <fullName evidence="9">MFS general substrate transporter</fullName>
    </submittedName>
</protein>
<feature type="transmembrane region" description="Helical" evidence="7">
    <location>
        <begin position="53"/>
        <end position="73"/>
    </location>
</feature>
<organism evidence="9 10">
    <name type="scientific">Coprinopsis marcescibilis</name>
    <name type="common">Agaric fungus</name>
    <name type="synonym">Psathyrella marcescibilis</name>
    <dbReference type="NCBI Taxonomy" id="230819"/>
    <lineage>
        <taxon>Eukaryota</taxon>
        <taxon>Fungi</taxon>
        <taxon>Dikarya</taxon>
        <taxon>Basidiomycota</taxon>
        <taxon>Agaricomycotina</taxon>
        <taxon>Agaricomycetes</taxon>
        <taxon>Agaricomycetidae</taxon>
        <taxon>Agaricales</taxon>
        <taxon>Agaricineae</taxon>
        <taxon>Psathyrellaceae</taxon>
        <taxon>Coprinopsis</taxon>
    </lineage>
</organism>
<evidence type="ECO:0000256" key="1">
    <source>
        <dbReference type="ARBA" id="ARBA00004141"/>
    </source>
</evidence>
<dbReference type="Gene3D" id="1.20.1250.20">
    <property type="entry name" value="MFS general substrate transporter like domains"/>
    <property type="match status" value="2"/>
</dbReference>
<feature type="transmembrane region" description="Helical" evidence="7">
    <location>
        <begin position="287"/>
        <end position="308"/>
    </location>
</feature>
<gene>
    <name evidence="9" type="ORF">FA15DRAFT_628017</name>
</gene>
<feature type="transmembrane region" description="Helical" evidence="7">
    <location>
        <begin position="214"/>
        <end position="234"/>
    </location>
</feature>
<dbReference type="EMBL" id="ML210414">
    <property type="protein sequence ID" value="TFK18288.1"/>
    <property type="molecule type" value="Genomic_DNA"/>
</dbReference>
<dbReference type="FunFam" id="1.20.1250.20:FF:000034">
    <property type="entry name" value="MFS general substrate transporter"/>
    <property type="match status" value="1"/>
</dbReference>
<accession>A0A5C3KED3</accession>
<evidence type="ECO:0000259" key="8">
    <source>
        <dbReference type="PROSITE" id="PS50850"/>
    </source>
</evidence>
<feature type="transmembrane region" description="Helical" evidence="7">
    <location>
        <begin position="407"/>
        <end position="428"/>
    </location>
</feature>
<feature type="region of interest" description="Disordered" evidence="6">
    <location>
        <begin position="1"/>
        <end position="29"/>
    </location>
</feature>
<feature type="transmembrane region" description="Helical" evidence="7">
    <location>
        <begin position="181"/>
        <end position="202"/>
    </location>
</feature>
<dbReference type="Proteomes" id="UP000307440">
    <property type="component" value="Unassembled WGS sequence"/>
</dbReference>
<dbReference type="PANTHER" id="PTHR43791:SF19">
    <property type="entry name" value="TRANSPORTER, PUTATIVE (AFU_ORTHOLOGUE AFUA_1G01812)-RELATED"/>
    <property type="match status" value="1"/>
</dbReference>
<dbReference type="GO" id="GO:0022857">
    <property type="term" value="F:transmembrane transporter activity"/>
    <property type="evidence" value="ECO:0007669"/>
    <property type="project" value="InterPro"/>
</dbReference>
<name>A0A5C3KED3_COPMA</name>
<evidence type="ECO:0000256" key="4">
    <source>
        <dbReference type="ARBA" id="ARBA00022989"/>
    </source>
</evidence>
<evidence type="ECO:0000256" key="3">
    <source>
        <dbReference type="ARBA" id="ARBA00022692"/>
    </source>
</evidence>
<dbReference type="InterPro" id="IPR020846">
    <property type="entry name" value="MFS_dom"/>
</dbReference>
<keyword evidence="3 7" id="KW-0812">Transmembrane</keyword>
<sequence>MSKPGSWSEKEKQSKASSSVDHVGTPSSGSAVGFGLEHVTEEDRQRVLRKMDWHLLPFISLLYLLSFLDRANIGNARIAGMAEDVMLTGLKYNVVAAVFFVPYALAELPSNVALKLVRPSIWIPSIMIAWGLVMTLMCLCNTYEGLIIARVFLGLTEAGLFPGIAFYLSLWYRRQDVARRIAIFFSAATVAGAFGGLLAYGIAHMDGIGGLHGWQWIFCLEGIVTVLVAAAAFFCMHDYPETATFLNPEERAIIIAMLKEDSQGSDKEFKMKYVWDAILDYKTYVQVGIYLGLLVPVYSISLFTPTIVRELGYSSTNAQLLTIPPFVAGCIATILVGVYSDKLHLRGPFVVAGCTVSMIGYIILYTQTSAGASYAGAVLTAVGVYPCIAVVLAWAGSAAGGDTFKGVVLATVIGIGNLGGVCSSFIYLHPPRFHPGHGTCMGFLSMSIALSCFAMWKYNQLNKRNERICIEQNIDESRREDFKDIGNDSPLFRFTI</sequence>
<dbReference type="OrthoDB" id="2962993at2759"/>
<feature type="domain" description="Major facilitator superfamily (MFS) profile" evidence="8">
    <location>
        <begin position="55"/>
        <end position="496"/>
    </location>
</feature>
<proteinExistence type="predicted"/>
<comment type="subcellular location">
    <subcellularLocation>
        <location evidence="1">Membrane</location>
        <topology evidence="1">Multi-pass membrane protein</topology>
    </subcellularLocation>
</comment>
<dbReference type="Pfam" id="PF07690">
    <property type="entry name" value="MFS_1"/>
    <property type="match status" value="1"/>
</dbReference>
<dbReference type="GO" id="GO:0016020">
    <property type="term" value="C:membrane"/>
    <property type="evidence" value="ECO:0007669"/>
    <property type="project" value="UniProtKB-SubCell"/>
</dbReference>
<feature type="transmembrane region" description="Helical" evidence="7">
    <location>
        <begin position="440"/>
        <end position="458"/>
    </location>
</feature>
<evidence type="ECO:0000256" key="5">
    <source>
        <dbReference type="ARBA" id="ARBA00023136"/>
    </source>
</evidence>
<dbReference type="PANTHER" id="PTHR43791">
    <property type="entry name" value="PERMEASE-RELATED"/>
    <property type="match status" value="1"/>
</dbReference>
<feature type="transmembrane region" description="Helical" evidence="7">
    <location>
        <begin position="372"/>
        <end position="395"/>
    </location>
</feature>
<feature type="transmembrane region" description="Helical" evidence="7">
    <location>
        <begin position="121"/>
        <end position="140"/>
    </location>
</feature>
<keyword evidence="4 7" id="KW-1133">Transmembrane helix</keyword>
<feature type="transmembrane region" description="Helical" evidence="7">
    <location>
        <begin position="320"/>
        <end position="339"/>
    </location>
</feature>
<feature type="transmembrane region" description="Helical" evidence="7">
    <location>
        <begin position="345"/>
        <end position="365"/>
    </location>
</feature>
<dbReference type="InterPro" id="IPR011701">
    <property type="entry name" value="MFS"/>
</dbReference>
<dbReference type="FunFam" id="1.20.1250.20:FF:000013">
    <property type="entry name" value="MFS general substrate transporter"/>
    <property type="match status" value="1"/>
</dbReference>